<dbReference type="PANTHER" id="PTHR32063">
    <property type="match status" value="1"/>
</dbReference>
<feature type="transmembrane region" description="Helical" evidence="1">
    <location>
        <begin position="360"/>
        <end position="380"/>
    </location>
</feature>
<feature type="transmembrane region" description="Helical" evidence="1">
    <location>
        <begin position="859"/>
        <end position="878"/>
    </location>
</feature>
<reference evidence="2 3" key="1">
    <citation type="submission" date="2016-10" db="EMBL/GenBank/DDBJ databases">
        <authorList>
            <person name="de Groot N.N."/>
        </authorList>
    </citation>
    <scope>NUCLEOTIDE SEQUENCE [LARGE SCALE GENOMIC DNA]</scope>
    <source>
        <strain evidence="2 3">CGMCC 1.9109</strain>
    </source>
</reference>
<dbReference type="Gene3D" id="3.30.70.1440">
    <property type="entry name" value="Multidrug efflux transporter AcrB pore domain"/>
    <property type="match status" value="1"/>
</dbReference>
<name>A0A1G6ZIA7_9PROT</name>
<keyword evidence="1" id="KW-0812">Transmembrane</keyword>
<dbReference type="Gene3D" id="3.30.70.1320">
    <property type="entry name" value="Multidrug efflux transporter AcrB pore domain like"/>
    <property type="match status" value="1"/>
</dbReference>
<protein>
    <submittedName>
        <fullName evidence="2">Multidrug efflux pump subunit AcrB</fullName>
    </submittedName>
</protein>
<dbReference type="SUPFAM" id="SSF82866">
    <property type="entry name" value="Multidrug efflux transporter AcrB transmembrane domain"/>
    <property type="match status" value="2"/>
</dbReference>
<dbReference type="PRINTS" id="PR00702">
    <property type="entry name" value="ACRIFLAVINRP"/>
</dbReference>
<dbReference type="Gene3D" id="3.30.2090.10">
    <property type="entry name" value="Multidrug efflux transporter AcrB TolC docking domain, DN and DC subdomains"/>
    <property type="match status" value="2"/>
</dbReference>
<proteinExistence type="predicted"/>
<keyword evidence="1" id="KW-1133">Transmembrane helix</keyword>
<feature type="transmembrane region" description="Helical" evidence="1">
    <location>
        <begin position="983"/>
        <end position="1010"/>
    </location>
</feature>
<dbReference type="InterPro" id="IPR001036">
    <property type="entry name" value="Acrflvin-R"/>
</dbReference>
<dbReference type="RefSeq" id="WP_068304529.1">
    <property type="nucleotide sequence ID" value="NZ_FNAK01000004.1"/>
</dbReference>
<feature type="transmembrane region" description="Helical" evidence="1">
    <location>
        <begin position="911"/>
        <end position="932"/>
    </location>
</feature>
<feature type="transmembrane region" description="Helical" evidence="1">
    <location>
        <begin position="523"/>
        <end position="544"/>
    </location>
</feature>
<accession>A0A1G6ZIA7</accession>
<dbReference type="AlphaFoldDB" id="A0A1G6ZIA7"/>
<dbReference type="GO" id="GO:0005886">
    <property type="term" value="C:plasma membrane"/>
    <property type="evidence" value="ECO:0007669"/>
    <property type="project" value="TreeGrafter"/>
</dbReference>
<evidence type="ECO:0000313" key="2">
    <source>
        <dbReference type="EMBL" id="SDE02241.1"/>
    </source>
</evidence>
<keyword evidence="3" id="KW-1185">Reference proteome</keyword>
<evidence type="ECO:0000256" key="1">
    <source>
        <dbReference type="SAM" id="Phobius"/>
    </source>
</evidence>
<feature type="transmembrane region" description="Helical" evidence="1">
    <location>
        <begin position="386"/>
        <end position="411"/>
    </location>
</feature>
<feature type="transmembrane region" description="Helical" evidence="1">
    <location>
        <begin position="431"/>
        <end position="451"/>
    </location>
</feature>
<keyword evidence="1" id="KW-0472">Membrane</keyword>
<dbReference type="InterPro" id="IPR027463">
    <property type="entry name" value="AcrB_DN_DC_subdom"/>
</dbReference>
<feature type="transmembrane region" description="Helical" evidence="1">
    <location>
        <begin position="959"/>
        <end position="977"/>
    </location>
</feature>
<dbReference type="Gene3D" id="3.30.70.1430">
    <property type="entry name" value="Multidrug efflux transporter AcrB pore domain"/>
    <property type="match status" value="2"/>
</dbReference>
<dbReference type="Pfam" id="PF00873">
    <property type="entry name" value="ACR_tran"/>
    <property type="match status" value="1"/>
</dbReference>
<sequence>MSFLTKFGLTRSRFTMLLMLALVASGFLLYVDFSKREAPEITIRTAIVEALYPGMPPIRVENLVAERVERKIREIAEVKEIRTVLTTGRMRTYVDLKDEVTNLEPIWQSLRDKMTDVSRDLPDGAYGPFVNTEFGEVSIASIAMTAEGFSYREMEETAKDLQRRLYTVDGISKAELFGVQEERIWLELDSRRLQAIGGQINVLIDDLQNQNVVLPAGEINAEGSSILLESTGDFKSVAEIENMLTRAQGSEDFVRLKDLVTVRRGYESPADAKVYYNGRPAVVVSVQMQPGYDIGDVGERLQETVQSFEDGLPIGYALNFATYQPEEVEKTVVGALSNVGQTFAVVLLVVLLFLGLRSGLVIASIVPFAIMFALLGMSVLDISLEQVSIAAVIISLGLLVDNGVVIVEDILTRVDAGARRRDAALEAGKQYAVPLLVSSLTTIFAFTPFFLIDGAKGEYAFSLGAVLALTLIGSWISAMYFLPLISAKFLKKRTEGPEGEAVEVDEVIPAYARFYEKLLSPMLRASALVIVAVYGLVFIMMQLFSTLPNEMFPESDRSEVLIYLDMPKSAHFEATEQIALAVTDWIADEAINPEVKDQIAYIGQGGPRFYLSLNPINPSPSKAFILVNGKTPEQSIEFAERAKRYFYENVPDARFTIKRLAMGASESGLVDIEISGPDHERLLTLGRGVEEIFAKVPGIMQNETDWGEKLVKMVIDVDQDKARRLGMSSQTLAQNLNAYFDGFEVSTYRDEDSTIPIMLRALEEDRDSLEDLLNIILPAGGNVVPLEQTAVLRPTLEYSQTWRKDQERTITVTGKSSLFTADHLYDYVKDDIAKLGITGDYKMKIGGEIEESQEIYGDLGAGLPFAGLLMVLAVMFQFNSLRRTAIIFMSVPLVLVGVPVGLMVLGQPISFFAMLGLISLAGIVINNSIVLVDQIDIERADKGLIDAITKAAGMRLRPILLTSITTVIGLVPLYLFGGPLWEPLAAVMMFGLAFASVLTLFFVPAAYFLLFRKEA</sequence>
<dbReference type="STRING" id="637679.GCA_001550055_02031"/>
<dbReference type="PANTHER" id="PTHR32063:SF18">
    <property type="entry name" value="CATION EFFLUX SYSTEM PROTEIN"/>
    <property type="match status" value="1"/>
</dbReference>
<feature type="transmembrane region" description="Helical" evidence="1">
    <location>
        <begin position="332"/>
        <end position="353"/>
    </location>
</feature>
<organism evidence="2 3">
    <name type="scientific">Kordiimonas lacus</name>
    <dbReference type="NCBI Taxonomy" id="637679"/>
    <lineage>
        <taxon>Bacteria</taxon>
        <taxon>Pseudomonadati</taxon>
        <taxon>Pseudomonadota</taxon>
        <taxon>Alphaproteobacteria</taxon>
        <taxon>Kordiimonadales</taxon>
        <taxon>Kordiimonadaceae</taxon>
        <taxon>Kordiimonas</taxon>
    </lineage>
</organism>
<dbReference type="EMBL" id="FNAK01000004">
    <property type="protein sequence ID" value="SDE02241.1"/>
    <property type="molecule type" value="Genomic_DNA"/>
</dbReference>
<dbReference type="SUPFAM" id="SSF82693">
    <property type="entry name" value="Multidrug efflux transporter AcrB pore domain, PN1, PN2, PC1 and PC2 subdomains"/>
    <property type="match status" value="2"/>
</dbReference>
<feature type="transmembrane region" description="Helical" evidence="1">
    <location>
        <begin position="885"/>
        <end position="905"/>
    </location>
</feature>
<evidence type="ECO:0000313" key="3">
    <source>
        <dbReference type="Proteomes" id="UP000183685"/>
    </source>
</evidence>
<gene>
    <name evidence="2" type="ORF">SAMN04488071_1824</name>
</gene>
<dbReference type="Proteomes" id="UP000183685">
    <property type="component" value="Unassembled WGS sequence"/>
</dbReference>
<dbReference type="SUPFAM" id="SSF82714">
    <property type="entry name" value="Multidrug efflux transporter AcrB TolC docking domain, DN and DC subdomains"/>
    <property type="match status" value="2"/>
</dbReference>
<feature type="transmembrane region" description="Helical" evidence="1">
    <location>
        <begin position="463"/>
        <end position="485"/>
    </location>
</feature>
<dbReference type="GO" id="GO:0042910">
    <property type="term" value="F:xenobiotic transmembrane transporter activity"/>
    <property type="evidence" value="ECO:0007669"/>
    <property type="project" value="TreeGrafter"/>
</dbReference>
<dbReference type="OrthoDB" id="9798415at2"/>
<dbReference type="Gene3D" id="1.20.1640.10">
    <property type="entry name" value="Multidrug efflux transporter AcrB transmembrane domain"/>
    <property type="match status" value="2"/>
</dbReference>